<dbReference type="PANTHER" id="PTHR46112:SF2">
    <property type="entry name" value="XAA-PRO AMINOPEPTIDASE P-RELATED"/>
    <property type="match status" value="1"/>
</dbReference>
<organism evidence="2 3">
    <name type="scientific">Candidatus Chisholmbacteria bacterium RIFCSPLOWO2_01_FULL_49_14</name>
    <dbReference type="NCBI Taxonomy" id="1797593"/>
    <lineage>
        <taxon>Bacteria</taxon>
        <taxon>Candidatus Chisholmiibacteriota</taxon>
    </lineage>
</organism>
<dbReference type="STRING" id="1797593.A3A65_00060"/>
<evidence type="ECO:0000313" key="2">
    <source>
        <dbReference type="EMBL" id="OGY21413.1"/>
    </source>
</evidence>
<protein>
    <recommendedName>
        <fullName evidence="1">Peptidase M24 domain-containing protein</fullName>
    </recommendedName>
</protein>
<dbReference type="Gene3D" id="3.90.230.10">
    <property type="entry name" value="Creatinase/methionine aminopeptidase superfamily"/>
    <property type="match status" value="1"/>
</dbReference>
<dbReference type="CDD" id="cd01066">
    <property type="entry name" value="APP_MetAP"/>
    <property type="match status" value="1"/>
</dbReference>
<dbReference type="AlphaFoldDB" id="A0A1G1W195"/>
<dbReference type="SUPFAM" id="SSF55920">
    <property type="entry name" value="Creatinase/aminopeptidase"/>
    <property type="match status" value="1"/>
</dbReference>
<comment type="caution">
    <text evidence="2">The sequence shown here is derived from an EMBL/GenBank/DDBJ whole genome shotgun (WGS) entry which is preliminary data.</text>
</comment>
<reference evidence="2 3" key="1">
    <citation type="journal article" date="2016" name="Nat. Commun.">
        <title>Thousands of microbial genomes shed light on interconnected biogeochemical processes in an aquifer system.</title>
        <authorList>
            <person name="Anantharaman K."/>
            <person name="Brown C.T."/>
            <person name="Hug L.A."/>
            <person name="Sharon I."/>
            <person name="Castelle C.J."/>
            <person name="Probst A.J."/>
            <person name="Thomas B.C."/>
            <person name="Singh A."/>
            <person name="Wilkins M.J."/>
            <person name="Karaoz U."/>
            <person name="Brodie E.L."/>
            <person name="Williams K.H."/>
            <person name="Hubbard S.S."/>
            <person name="Banfield J.F."/>
        </authorList>
    </citation>
    <scope>NUCLEOTIDE SEQUENCE [LARGE SCALE GENOMIC DNA]</scope>
</reference>
<name>A0A1G1W195_9BACT</name>
<dbReference type="InterPro" id="IPR036005">
    <property type="entry name" value="Creatinase/aminopeptidase-like"/>
</dbReference>
<dbReference type="InterPro" id="IPR000994">
    <property type="entry name" value="Pept_M24"/>
</dbReference>
<sequence>MDTKMSTDTNLYQRAFKTLLERKRLDALIIYANAYDDRYMKVLSGTYAVLQNYLMITKDSLSISVSRYLLSDLRTRTREELLPAESEEGVIEPIKEKLGTNKRIGIIGACKFLDIRKLKPVSVTDLTAEAEILIRFKSDRYITAMKKYANSLATIMDRCKIHEGKYQLEISTSLQTQAIAREGSLAFPICITSGRDLYRSTAMLARKKRILSQDIICIDMGLKKGIYTTDRTRMYFVNMPKAKHLYEEIRKHHNEIISTVVTPGVYSHSLVNEYRRRLAAYDEIRRVRSDDLGHGIGFTLHEKPFLEQKTERFERNMIFTIEPTFVTSFGLMRIEDMVGILSTGKVINLTKH</sequence>
<dbReference type="Pfam" id="PF00557">
    <property type="entry name" value="Peptidase_M24"/>
    <property type="match status" value="1"/>
</dbReference>
<accession>A0A1G1W195</accession>
<gene>
    <name evidence="2" type="ORF">A3A65_00060</name>
</gene>
<feature type="domain" description="Peptidase M24" evidence="1">
    <location>
        <begin position="145"/>
        <end position="338"/>
    </location>
</feature>
<evidence type="ECO:0000313" key="3">
    <source>
        <dbReference type="Proteomes" id="UP000176723"/>
    </source>
</evidence>
<dbReference type="Proteomes" id="UP000176723">
    <property type="component" value="Unassembled WGS sequence"/>
</dbReference>
<dbReference type="InterPro" id="IPR050659">
    <property type="entry name" value="Peptidase_M24B"/>
</dbReference>
<proteinExistence type="predicted"/>
<dbReference type="EMBL" id="MHCL01000011">
    <property type="protein sequence ID" value="OGY21413.1"/>
    <property type="molecule type" value="Genomic_DNA"/>
</dbReference>
<dbReference type="PANTHER" id="PTHR46112">
    <property type="entry name" value="AMINOPEPTIDASE"/>
    <property type="match status" value="1"/>
</dbReference>
<evidence type="ECO:0000259" key="1">
    <source>
        <dbReference type="Pfam" id="PF00557"/>
    </source>
</evidence>